<proteinExistence type="predicted"/>
<dbReference type="Proteomes" id="UP000597617">
    <property type="component" value="Unassembled WGS sequence"/>
</dbReference>
<dbReference type="EMBL" id="JADQDQ010000003">
    <property type="protein sequence ID" value="MBF9237460.1"/>
    <property type="molecule type" value="Genomic_DNA"/>
</dbReference>
<comment type="caution">
    <text evidence="1">The sequence shown here is derived from an EMBL/GenBank/DDBJ whole genome shotgun (WGS) entry which is preliminary data.</text>
</comment>
<evidence type="ECO:0000313" key="1">
    <source>
        <dbReference type="EMBL" id="MBF9237460.1"/>
    </source>
</evidence>
<name>A0ABS0IGI9_9BACT</name>
<organism evidence="1 2">
    <name type="scientific">Hymenobacter jeongseonensis</name>
    <dbReference type="NCBI Taxonomy" id="2791027"/>
    <lineage>
        <taxon>Bacteria</taxon>
        <taxon>Pseudomonadati</taxon>
        <taxon>Bacteroidota</taxon>
        <taxon>Cytophagia</taxon>
        <taxon>Cytophagales</taxon>
        <taxon>Hymenobacteraceae</taxon>
        <taxon>Hymenobacter</taxon>
    </lineage>
</organism>
<sequence>MNTIHMNVTTTITITDFIKKYELRLQPLADLLGMCQASFRNKLNGVGKSKPFTGEQLDALHQYIQAIGIEIMSLRQAKLDELRNKIHQQCSDVRFHYLDTAKKFGINADDLSKPQQVLN</sequence>
<gene>
    <name evidence="1" type="ORF">I2I05_08620</name>
</gene>
<protein>
    <submittedName>
        <fullName evidence="1">Uncharacterized protein</fullName>
    </submittedName>
</protein>
<keyword evidence="2" id="KW-1185">Reference proteome</keyword>
<reference evidence="1 2" key="1">
    <citation type="submission" date="2020-11" db="EMBL/GenBank/DDBJ databases">
        <authorList>
            <person name="Kim M.K."/>
        </authorList>
    </citation>
    <scope>NUCLEOTIDE SEQUENCE [LARGE SCALE GENOMIC DNA]</scope>
    <source>
        <strain evidence="1 2">BT683</strain>
    </source>
</reference>
<accession>A0ABS0IGI9</accession>
<dbReference type="RefSeq" id="WP_196281832.1">
    <property type="nucleotide sequence ID" value="NZ_JADQDQ010000003.1"/>
</dbReference>
<evidence type="ECO:0000313" key="2">
    <source>
        <dbReference type="Proteomes" id="UP000597617"/>
    </source>
</evidence>